<evidence type="ECO:0000313" key="7">
    <source>
        <dbReference type="Proteomes" id="UP001229244"/>
    </source>
</evidence>
<dbReference type="InterPro" id="IPR006016">
    <property type="entry name" value="UspA"/>
</dbReference>
<dbReference type="RefSeq" id="WP_306887401.1">
    <property type="nucleotide sequence ID" value="NZ_JAUSUL010000005.1"/>
</dbReference>
<dbReference type="GO" id="GO:0005737">
    <property type="term" value="C:cytoplasm"/>
    <property type="evidence" value="ECO:0007669"/>
    <property type="project" value="UniProtKB-SubCell"/>
</dbReference>
<organism evidence="6 7">
    <name type="scientific">Amorphus orientalis</name>
    <dbReference type="NCBI Taxonomy" id="649198"/>
    <lineage>
        <taxon>Bacteria</taxon>
        <taxon>Pseudomonadati</taxon>
        <taxon>Pseudomonadota</taxon>
        <taxon>Alphaproteobacteria</taxon>
        <taxon>Hyphomicrobiales</taxon>
        <taxon>Amorphaceae</taxon>
        <taxon>Amorphus</taxon>
    </lineage>
</organism>
<evidence type="ECO:0000259" key="5">
    <source>
        <dbReference type="Pfam" id="PF00582"/>
    </source>
</evidence>
<dbReference type="Proteomes" id="UP001229244">
    <property type="component" value="Unassembled WGS sequence"/>
</dbReference>
<evidence type="ECO:0000256" key="4">
    <source>
        <dbReference type="ARBA" id="ARBA00037131"/>
    </source>
</evidence>
<dbReference type="EMBL" id="JAUSUL010000005">
    <property type="protein sequence ID" value="MDQ0317482.1"/>
    <property type="molecule type" value="Genomic_DNA"/>
</dbReference>
<accession>A0AAE3VSN5</accession>
<dbReference type="Gene3D" id="3.40.50.12370">
    <property type="match status" value="1"/>
</dbReference>
<keyword evidence="3" id="KW-0963">Cytoplasm</keyword>
<dbReference type="AlphaFoldDB" id="A0AAE3VSN5"/>
<dbReference type="PANTHER" id="PTHR47892:SF1">
    <property type="entry name" value="UNIVERSAL STRESS PROTEIN E"/>
    <property type="match status" value="1"/>
</dbReference>
<dbReference type="PANTHER" id="PTHR47892">
    <property type="entry name" value="UNIVERSAL STRESS PROTEIN E"/>
    <property type="match status" value="1"/>
</dbReference>
<dbReference type="CDD" id="cd00293">
    <property type="entry name" value="USP-like"/>
    <property type="match status" value="1"/>
</dbReference>
<comment type="function">
    <text evidence="4">Required for resistance to DNA-damaging agents.</text>
</comment>
<keyword evidence="7" id="KW-1185">Reference proteome</keyword>
<comment type="similarity">
    <text evidence="2">Belongs to the universal stress protein A family.</text>
</comment>
<feature type="domain" description="UspA" evidence="5">
    <location>
        <begin position="155"/>
        <end position="306"/>
    </location>
</feature>
<protein>
    <submittedName>
        <fullName evidence="6">Nucleotide-binding universal stress UspA family protein</fullName>
    </submittedName>
</protein>
<evidence type="ECO:0000256" key="2">
    <source>
        <dbReference type="ARBA" id="ARBA00008791"/>
    </source>
</evidence>
<evidence type="ECO:0000313" key="6">
    <source>
        <dbReference type="EMBL" id="MDQ0317482.1"/>
    </source>
</evidence>
<reference evidence="6" key="1">
    <citation type="submission" date="2023-07" db="EMBL/GenBank/DDBJ databases">
        <title>Genomic Encyclopedia of Type Strains, Phase IV (KMG-IV): sequencing the most valuable type-strain genomes for metagenomic binning, comparative biology and taxonomic classification.</title>
        <authorList>
            <person name="Goeker M."/>
        </authorList>
    </citation>
    <scope>NUCLEOTIDE SEQUENCE</scope>
    <source>
        <strain evidence="6">DSM 21202</strain>
    </source>
</reference>
<feature type="domain" description="UspA" evidence="5">
    <location>
        <begin position="4"/>
        <end position="145"/>
    </location>
</feature>
<comment type="caution">
    <text evidence="6">The sequence shown here is derived from an EMBL/GenBank/DDBJ whole genome shotgun (WGS) entry which is preliminary data.</text>
</comment>
<sequence>MDRFKNILVICDGTRLDRDVIDRAKPLAVENGAAVTLVDVVATAPGELARLFAALPGDHAHELEEQIIATHRARLQGLAQPLVAAGISTAEVVRQGTPFIEIIGHALHFGCDFILRSGSGPRNGERALDGLDMHLIRKSPVPFLLWRGQTGAGLKRVLAVVDPNDSDPHRNAMAHDVMKLATSFAAHDAAALDVLDVWHVPEEQVLRHQLEADLKADADWLIERVESSVSRDLDLLVARYAGVGAQIQTHQAKGSRQAIVPEHVARHGIDLVVMGSLSRPDVPGYLVDEDVEMILNRVDCSVLTVKPAGFDTPVRPSAAA</sequence>
<dbReference type="Pfam" id="PF00582">
    <property type="entry name" value="Usp"/>
    <property type="match status" value="2"/>
</dbReference>
<proteinExistence type="inferred from homology"/>
<comment type="subcellular location">
    <subcellularLocation>
        <location evidence="1">Cytoplasm</location>
    </subcellularLocation>
</comment>
<evidence type="ECO:0000256" key="3">
    <source>
        <dbReference type="ARBA" id="ARBA00022490"/>
    </source>
</evidence>
<name>A0AAE3VSN5_9HYPH</name>
<dbReference type="SUPFAM" id="SSF52402">
    <property type="entry name" value="Adenine nucleotide alpha hydrolases-like"/>
    <property type="match status" value="2"/>
</dbReference>
<evidence type="ECO:0000256" key="1">
    <source>
        <dbReference type="ARBA" id="ARBA00004496"/>
    </source>
</evidence>
<gene>
    <name evidence="6" type="ORF">J2S73_003966</name>
</gene>